<feature type="transmembrane region" description="Helical" evidence="5">
    <location>
        <begin position="152"/>
        <end position="173"/>
    </location>
</feature>
<dbReference type="Proteomes" id="UP000229438">
    <property type="component" value="Unassembled WGS sequence"/>
</dbReference>
<feature type="transmembrane region" description="Helical" evidence="5">
    <location>
        <begin position="122"/>
        <end position="140"/>
    </location>
</feature>
<dbReference type="PANTHER" id="PTHR37422">
    <property type="entry name" value="TEICHURONIC ACID BIOSYNTHESIS PROTEIN TUAE"/>
    <property type="match status" value="1"/>
</dbReference>
<dbReference type="EMBL" id="PFQS01000060">
    <property type="protein sequence ID" value="PJC68775.1"/>
    <property type="molecule type" value="Genomic_DNA"/>
</dbReference>
<dbReference type="GO" id="GO:0016020">
    <property type="term" value="C:membrane"/>
    <property type="evidence" value="ECO:0007669"/>
    <property type="project" value="UniProtKB-SubCell"/>
</dbReference>
<feature type="transmembrane region" description="Helical" evidence="5">
    <location>
        <begin position="47"/>
        <end position="65"/>
    </location>
</feature>
<feature type="transmembrane region" description="Helical" evidence="5">
    <location>
        <begin position="179"/>
        <end position="202"/>
    </location>
</feature>
<reference evidence="8" key="1">
    <citation type="submission" date="2017-09" db="EMBL/GenBank/DDBJ databases">
        <title>Depth-based differentiation of microbial function through sediment-hosted aquifers and enrichment of novel symbionts in the deep terrestrial subsurface.</title>
        <authorList>
            <person name="Probst A.J."/>
            <person name="Ladd B."/>
            <person name="Jarett J.K."/>
            <person name="Geller-Mcgrath D.E."/>
            <person name="Sieber C.M.K."/>
            <person name="Emerson J.B."/>
            <person name="Anantharaman K."/>
            <person name="Thomas B.C."/>
            <person name="Malmstrom R."/>
            <person name="Stieglmeier M."/>
            <person name="Klingl A."/>
            <person name="Woyke T."/>
            <person name="Ryan C.M."/>
            <person name="Banfield J.F."/>
        </authorList>
    </citation>
    <scope>NUCLEOTIDE SEQUENCE [LARGE SCALE GENOMIC DNA]</scope>
</reference>
<evidence type="ECO:0000313" key="7">
    <source>
        <dbReference type="EMBL" id="PJC68775.1"/>
    </source>
</evidence>
<feature type="transmembrane region" description="Helical" evidence="5">
    <location>
        <begin position="467"/>
        <end position="486"/>
    </location>
</feature>
<gene>
    <name evidence="7" type="ORF">CO015_02805</name>
</gene>
<comment type="caution">
    <text evidence="7">The sequence shown here is derived from an EMBL/GenBank/DDBJ whole genome shotgun (WGS) entry which is preliminary data.</text>
</comment>
<comment type="subcellular location">
    <subcellularLocation>
        <location evidence="1">Membrane</location>
        <topology evidence="1">Multi-pass membrane protein</topology>
    </subcellularLocation>
</comment>
<dbReference type="PANTHER" id="PTHR37422:SF23">
    <property type="entry name" value="TEICHURONIC ACID BIOSYNTHESIS PROTEIN TUAE"/>
    <property type="match status" value="1"/>
</dbReference>
<feature type="transmembrane region" description="Helical" evidence="5">
    <location>
        <begin position="72"/>
        <end position="102"/>
    </location>
</feature>
<protein>
    <recommendedName>
        <fullName evidence="6">O-antigen ligase-related domain-containing protein</fullName>
    </recommendedName>
</protein>
<feature type="transmembrane region" description="Helical" evidence="5">
    <location>
        <begin position="326"/>
        <end position="344"/>
    </location>
</feature>
<accession>A0A2M8G6V8</accession>
<evidence type="ECO:0000313" key="8">
    <source>
        <dbReference type="Proteomes" id="UP000229438"/>
    </source>
</evidence>
<evidence type="ECO:0000256" key="2">
    <source>
        <dbReference type="ARBA" id="ARBA00022692"/>
    </source>
</evidence>
<name>A0A2M8G6V8_UNCKA</name>
<proteinExistence type="predicted"/>
<dbReference type="InterPro" id="IPR051533">
    <property type="entry name" value="WaaL-like"/>
</dbReference>
<dbReference type="AlphaFoldDB" id="A0A2M8G6V8"/>
<feature type="transmembrane region" description="Helical" evidence="5">
    <location>
        <begin position="250"/>
        <end position="270"/>
    </location>
</feature>
<keyword evidence="4 5" id="KW-0472">Membrane</keyword>
<feature type="domain" description="O-antigen ligase-related" evidence="6">
    <location>
        <begin position="288"/>
        <end position="440"/>
    </location>
</feature>
<keyword evidence="3 5" id="KW-1133">Transmembrane helix</keyword>
<feature type="transmembrane region" description="Helical" evidence="5">
    <location>
        <begin position="492"/>
        <end position="511"/>
    </location>
</feature>
<dbReference type="Pfam" id="PF04932">
    <property type="entry name" value="Wzy_C"/>
    <property type="match status" value="1"/>
</dbReference>
<evidence type="ECO:0000256" key="3">
    <source>
        <dbReference type="ARBA" id="ARBA00022989"/>
    </source>
</evidence>
<evidence type="ECO:0000256" key="1">
    <source>
        <dbReference type="ARBA" id="ARBA00004141"/>
    </source>
</evidence>
<organism evidence="7 8">
    <name type="scientific">candidate division WWE3 bacterium CG_4_8_14_3_um_filter_42_11</name>
    <dbReference type="NCBI Taxonomy" id="1975076"/>
    <lineage>
        <taxon>Bacteria</taxon>
        <taxon>Katanobacteria</taxon>
    </lineage>
</organism>
<keyword evidence="2 5" id="KW-0812">Transmembrane</keyword>
<feature type="transmembrane region" description="Helical" evidence="5">
    <location>
        <begin position="424"/>
        <end position="447"/>
    </location>
</feature>
<feature type="transmembrane region" description="Helical" evidence="5">
    <location>
        <begin position="277"/>
        <end position="294"/>
    </location>
</feature>
<dbReference type="InterPro" id="IPR007016">
    <property type="entry name" value="O-antigen_ligase-rel_domated"/>
</dbReference>
<evidence type="ECO:0000256" key="4">
    <source>
        <dbReference type="ARBA" id="ARBA00023136"/>
    </source>
</evidence>
<feature type="transmembrane region" description="Helical" evidence="5">
    <location>
        <begin position="300"/>
        <end position="319"/>
    </location>
</feature>
<feature type="transmembrane region" description="Helical" evidence="5">
    <location>
        <begin position="214"/>
        <end position="238"/>
    </location>
</feature>
<evidence type="ECO:0000259" key="6">
    <source>
        <dbReference type="Pfam" id="PF04932"/>
    </source>
</evidence>
<sequence>MACIFHCGFFLKTRASVILADLPYILIEVRYIIKPQMKSIQIKSPEIVISIVSTGLIGLYLLLFSQESTSTLFLILFLSPVLVGILFFPKSGIFTILLSIIAWGEKFGGDGINFVSRIDFKIYLLDILLCATLFSCLLGGVFKKTIQWRTSFVDKAILLFVVVGLVAAARGIFTFQNDLNVVFGGLRNHLYALVYFLVFQMLKTREDLAGAKTIIYVGTAVGLLFLAIGLISGEGIWTEKTPLTTSGIRYISSVHALYISTGIILLLASFQEKVSDLPILKYILFPLWVAALLFSLVRNLWISTIFGLIFILLFTPNLGRKRLFQFLLETTLFIVVPTALFFLLKGALTGNLNFISSFFERISSYSNPEGDISISWRLNSWSEGWNAFKGQILLGRGLGTVIFPYYEVFWTRIPTQAAALHNSYLTILVQLGLIGLTSFLSILTTFFIESIKIIKKYGVDHPKESGFLVGIGAYIFAYCYGAFFSLYFELNFLIVAFWIIFGLGVSALSMLDQKMTNSNSGSDLGVDI</sequence>
<evidence type="ECO:0000256" key="5">
    <source>
        <dbReference type="SAM" id="Phobius"/>
    </source>
</evidence>